<dbReference type="STRING" id="13249.T1HLZ7"/>
<dbReference type="EMBL" id="ACPB03004388">
    <property type="status" value="NOT_ANNOTATED_CDS"/>
    <property type="molecule type" value="Genomic_DNA"/>
</dbReference>
<feature type="region of interest" description="Disordered" evidence="2">
    <location>
        <begin position="935"/>
        <end position="968"/>
    </location>
</feature>
<dbReference type="EnsemblMetazoa" id="RPRC005071-RA">
    <property type="protein sequence ID" value="RPRC005071-PA"/>
    <property type="gene ID" value="RPRC005071"/>
</dbReference>
<dbReference type="Pfam" id="PF24917">
    <property type="entry name" value="BLTP3A_B"/>
    <property type="match status" value="3"/>
</dbReference>
<keyword evidence="1" id="KW-0175">Coiled coil</keyword>
<feature type="coiled-coil region" evidence="1">
    <location>
        <begin position="1191"/>
        <end position="1266"/>
    </location>
</feature>
<feature type="compositionally biased region" description="Low complexity" evidence="2">
    <location>
        <begin position="938"/>
        <end position="951"/>
    </location>
</feature>
<dbReference type="InParanoid" id="T1HLZ7"/>
<keyword evidence="4" id="KW-1185">Reference proteome</keyword>
<evidence type="ECO:0000256" key="1">
    <source>
        <dbReference type="SAM" id="Coils"/>
    </source>
</evidence>
<dbReference type="EMBL" id="ACPB03004389">
    <property type="status" value="NOT_ANNOTATED_CDS"/>
    <property type="molecule type" value="Genomic_DNA"/>
</dbReference>
<dbReference type="HOGENOM" id="CLU_004782_0_0_1"/>
<name>T1HLZ7_RHOPR</name>
<organism evidence="3 4">
    <name type="scientific">Rhodnius prolixus</name>
    <name type="common">Triatomid bug</name>
    <dbReference type="NCBI Taxonomy" id="13249"/>
    <lineage>
        <taxon>Eukaryota</taxon>
        <taxon>Metazoa</taxon>
        <taxon>Ecdysozoa</taxon>
        <taxon>Arthropoda</taxon>
        <taxon>Hexapoda</taxon>
        <taxon>Insecta</taxon>
        <taxon>Pterygota</taxon>
        <taxon>Neoptera</taxon>
        <taxon>Paraneoptera</taxon>
        <taxon>Hemiptera</taxon>
        <taxon>Heteroptera</taxon>
        <taxon>Panheteroptera</taxon>
        <taxon>Cimicomorpha</taxon>
        <taxon>Reduviidae</taxon>
        <taxon>Triatominae</taxon>
        <taxon>Rhodnius</taxon>
    </lineage>
</organism>
<dbReference type="Proteomes" id="UP000015103">
    <property type="component" value="Unassembled WGS sequence"/>
</dbReference>
<reference evidence="3" key="1">
    <citation type="submission" date="2015-05" db="UniProtKB">
        <authorList>
            <consortium name="EnsemblMetazoa"/>
        </authorList>
    </citation>
    <scope>IDENTIFICATION</scope>
</reference>
<evidence type="ECO:0000256" key="2">
    <source>
        <dbReference type="SAM" id="MobiDB-lite"/>
    </source>
</evidence>
<evidence type="ECO:0000313" key="4">
    <source>
        <dbReference type="Proteomes" id="UP000015103"/>
    </source>
</evidence>
<dbReference type="PANTHER" id="PTHR22774">
    <property type="entry name" value="CHOREIN N-TERMINAL DOMAIN-CONTAINING PROTEIN"/>
    <property type="match status" value="1"/>
</dbReference>
<dbReference type="FunCoup" id="T1HLZ7">
    <property type="interactions" value="31"/>
</dbReference>
<dbReference type="eggNOG" id="KOG2955">
    <property type="taxonomic scope" value="Eukaryota"/>
</dbReference>
<dbReference type="PANTHER" id="PTHR22774:SF11">
    <property type="entry name" value="CHOREIN N-TERMINAL DOMAIN-CONTAINING PROTEIN"/>
    <property type="match status" value="1"/>
</dbReference>
<protein>
    <submittedName>
        <fullName evidence="3">Chorein_N domain-containing protein</fullName>
    </submittedName>
</protein>
<proteinExistence type="predicted"/>
<dbReference type="EMBL" id="ACPB03004387">
    <property type="status" value="NOT_ANNOTATED_CDS"/>
    <property type="molecule type" value="Genomic_DNA"/>
</dbReference>
<dbReference type="InterPro" id="IPR026728">
    <property type="entry name" value="BLTP3A/B"/>
</dbReference>
<evidence type="ECO:0000313" key="3">
    <source>
        <dbReference type="EnsemblMetazoa" id="RPRC005071-PA"/>
    </source>
</evidence>
<dbReference type="VEuPathDB" id="VectorBase:RPRC005071"/>
<dbReference type="AlphaFoldDB" id="T1HLZ7"/>
<sequence>MVSLIKNQILKHLSRFTKNLSPDKINLSTFKGEGELNFLELDEIVLTELLELPSWARLTSAWCNKVSFRIQWTKLKSVPIFILLDEVKVEVETCEELRSLSAQQGLSSYGATNKYNFINKAIDGMTISVNTVSITFKTVAFTASIQIMRILVESKTPDWKRADLTKTRLKDAVKGQILIFKGLEWQALRLEACSTKDSDLPPLRLLTNKSKCRLTIKKRTSDCFVMGCKLQLILEDLLWVLTDSQLKAVLHFVESLSGLVQKANETTRIRKAARKLEMLPEYQAQLSQQARGTEPVNREHIFSYFDVIETSYHFLAQKIDLHLSDDQGAGRSCHPQLFNGSNVHILLTALQVDYYPYHLAAADRSHWGRYNQANSPHVQWLNVAQTVFKNSLMELIEVMKVTRMPSKLEKLTLEGLGRFSLPPNVVSNDSLSPSSCEEEQKGADWNGNNSVKKYILSNLAKVMTSCIILRIEDFIMYRVTTNNKQVPKEFIKVSSSDYGKLRSCDKEAVSCSLFSYVFSFHRPRFSPPIFVIQLVVIFSMVSIVPCMALYNFLSNLLEKLEQIKQISSQSNVYVDPKISITTYLSFDSGENWGTERDRPRSLHIQVSRGLVSNVRSSDTCSRADLAKAIHAAQLGTLFLGTEFPVKSTDFQVITDKFIDHVQCKDHVRTPVTALPTSSVSELVNVLSKTLLWTESRDVWCVNLEPLWGDFYGARGVAHNRPVPFLDAFPLKVWLHIANVEQNQMTLTVQDSEKEQTDVHGLIYISNLISLQLNHYQLLFLLRLVDQLTELMTILEMDCERLKKGGSGIAVLGAVVSQVEMTLVMPSQGQGKESSGADAESVIPDTSSMADEIVTNPSIQWNAVLSTNLQDGGIYKRENTVICASPPSDQISIDLVSPAKAESPKSLNIMGLSSVKKGFSNFTSNLIDSLKQNTDDISESGSIRSEGSSDSENYIPVTRDAGDPFSEGIDYGSEALEEERVDDHSGATLSLTTPTTDNHSFASSYKRRDLISVATFKLGQVEFIQQSEGLKSVIKAQIANIAVEECPSIPWDEFQNKFSTRSRGWSEVCDSPVSRPRVRLRKEHSVNAGDSKDWTGPRNNTWFEDMLTLSLASISLSLSSATLAALTEFAQDDLPSAPLPMQISIENISLNILDESGPAPLKILVRRLGIERTKEGQVIVEPCIPPDHSELFETVSSELDQLRAENEQLRRRLAALDILNNENHRLRKFQEEAQELRSTLAEAQDSLTNLLTEKQRLLEVIRNLQMSKSDGRATNSSR</sequence>
<accession>T1HLZ7</accession>
<dbReference type="OMA" id="STAEQCH"/>